<dbReference type="OrthoDB" id="583262at2759"/>
<dbReference type="Proteomes" id="UP000823388">
    <property type="component" value="Chromosome 5N"/>
</dbReference>
<dbReference type="SUPFAM" id="SSF49599">
    <property type="entry name" value="TRAF domain-like"/>
    <property type="match status" value="1"/>
</dbReference>
<reference evidence="2" key="1">
    <citation type="submission" date="2020-05" db="EMBL/GenBank/DDBJ databases">
        <title>WGS assembly of Panicum virgatum.</title>
        <authorList>
            <person name="Lovell J.T."/>
            <person name="Jenkins J."/>
            <person name="Shu S."/>
            <person name="Juenger T.E."/>
            <person name="Schmutz J."/>
        </authorList>
    </citation>
    <scope>NUCLEOTIDE SEQUENCE</scope>
    <source>
        <strain evidence="2">AP13</strain>
    </source>
</reference>
<keyword evidence="3" id="KW-1185">Reference proteome</keyword>
<name>A0A8T0RQJ1_PANVG</name>
<feature type="domain" description="MATH" evidence="1">
    <location>
        <begin position="8"/>
        <end position="140"/>
    </location>
</feature>
<protein>
    <recommendedName>
        <fullName evidence="1">MATH domain-containing protein</fullName>
    </recommendedName>
</protein>
<evidence type="ECO:0000313" key="3">
    <source>
        <dbReference type="Proteomes" id="UP000823388"/>
    </source>
</evidence>
<dbReference type="PANTHER" id="PTHR26379">
    <property type="entry name" value="BTB/POZ AND MATH DOMAIN-CONTAINING PROTEIN 1"/>
    <property type="match status" value="1"/>
</dbReference>
<proteinExistence type="predicted"/>
<evidence type="ECO:0000259" key="1">
    <source>
        <dbReference type="PROSITE" id="PS50144"/>
    </source>
</evidence>
<sequence>MSLTAAATREIVFDVEGYATTKRMAAGGRRYFQSDKFAVGGYEWAIRYCPDRGGVYVSVTLVLLSELIKDGDDAGQEVGVRFACALQDRHGELSSESWRSESYVFSVCGQERGFWKYATLDVLEDPDFIVGDCFTLACTVSVLRKPILRACTTKKTQAKNSDQKYQLFFQPMLM</sequence>
<dbReference type="InterPro" id="IPR045005">
    <property type="entry name" value="BPM1-6"/>
</dbReference>
<dbReference type="InterPro" id="IPR008974">
    <property type="entry name" value="TRAF-like"/>
</dbReference>
<evidence type="ECO:0000313" key="2">
    <source>
        <dbReference type="EMBL" id="KAG2588662.1"/>
    </source>
</evidence>
<dbReference type="EMBL" id="CM029046">
    <property type="protein sequence ID" value="KAG2588662.1"/>
    <property type="molecule type" value="Genomic_DNA"/>
</dbReference>
<comment type="caution">
    <text evidence="2">The sequence shown here is derived from an EMBL/GenBank/DDBJ whole genome shotgun (WGS) entry which is preliminary data.</text>
</comment>
<gene>
    <name evidence="2" type="ORF">PVAP13_5NG227700</name>
</gene>
<dbReference type="CDD" id="cd00121">
    <property type="entry name" value="MATH"/>
    <property type="match status" value="1"/>
</dbReference>
<dbReference type="Gene3D" id="2.60.210.10">
    <property type="entry name" value="Apoptosis, Tumor Necrosis Factor Receptor Associated Protein 2, Chain A"/>
    <property type="match status" value="1"/>
</dbReference>
<dbReference type="InterPro" id="IPR002083">
    <property type="entry name" value="MATH/TRAF_dom"/>
</dbReference>
<dbReference type="PANTHER" id="PTHR26379:SF453">
    <property type="entry name" value="MATH DOMAIN-CONTAINING PROTEIN"/>
    <property type="match status" value="1"/>
</dbReference>
<dbReference type="AlphaFoldDB" id="A0A8T0RQJ1"/>
<organism evidence="2 3">
    <name type="scientific">Panicum virgatum</name>
    <name type="common">Blackwell switchgrass</name>
    <dbReference type="NCBI Taxonomy" id="38727"/>
    <lineage>
        <taxon>Eukaryota</taxon>
        <taxon>Viridiplantae</taxon>
        <taxon>Streptophyta</taxon>
        <taxon>Embryophyta</taxon>
        <taxon>Tracheophyta</taxon>
        <taxon>Spermatophyta</taxon>
        <taxon>Magnoliopsida</taxon>
        <taxon>Liliopsida</taxon>
        <taxon>Poales</taxon>
        <taxon>Poaceae</taxon>
        <taxon>PACMAD clade</taxon>
        <taxon>Panicoideae</taxon>
        <taxon>Panicodae</taxon>
        <taxon>Paniceae</taxon>
        <taxon>Panicinae</taxon>
        <taxon>Panicum</taxon>
        <taxon>Panicum sect. Hiantes</taxon>
    </lineage>
</organism>
<dbReference type="PROSITE" id="PS50144">
    <property type="entry name" value="MATH"/>
    <property type="match status" value="1"/>
</dbReference>
<accession>A0A8T0RQJ1</accession>
<dbReference type="Pfam" id="PF22486">
    <property type="entry name" value="MATH_2"/>
    <property type="match status" value="1"/>
</dbReference>
<dbReference type="GO" id="GO:0016567">
    <property type="term" value="P:protein ubiquitination"/>
    <property type="evidence" value="ECO:0007669"/>
    <property type="project" value="InterPro"/>
</dbReference>